<reference evidence="3 4" key="1">
    <citation type="submission" date="2024-07" db="EMBL/GenBank/DDBJ databases">
        <authorList>
            <person name="Thanompreechachai J."/>
            <person name="Duangmal K."/>
        </authorList>
    </citation>
    <scope>NUCLEOTIDE SEQUENCE [LARGE SCALE GENOMIC DNA]</scope>
    <source>
        <strain evidence="3 4">TBRC 1896</strain>
    </source>
</reference>
<dbReference type="PANTHER" id="PTHR35339">
    <property type="entry name" value="LINALOOL DEHYDRATASE_ISOMERASE DOMAIN-CONTAINING PROTEIN"/>
    <property type="match status" value="1"/>
</dbReference>
<evidence type="ECO:0000313" key="4">
    <source>
        <dbReference type="Proteomes" id="UP001566476"/>
    </source>
</evidence>
<dbReference type="RefSeq" id="WP_370717034.1">
    <property type="nucleotide sequence ID" value="NZ_JBGGTQ010000001.1"/>
</dbReference>
<evidence type="ECO:0000313" key="3">
    <source>
        <dbReference type="EMBL" id="MEZ0491003.1"/>
    </source>
</evidence>
<evidence type="ECO:0000256" key="1">
    <source>
        <dbReference type="SAM" id="MobiDB-lite"/>
    </source>
</evidence>
<name>A0ABV4HX59_9ACTN</name>
<sequence length="636" mass="67013">MPLLTQVPEDRALSPVTGWTRAHWLAAADDLLLAVRPWATPGFGRLDLPGEPARAGWVCDGLEGFARTFLTAALRVAGTGGQDPHGHLDHYRRGLLAGTRTPGADDAESWPPVRSARDGGQPMVESASIALALDLTREWLWDGLSGAEQDRVEDWLRGSLRHEPAPNNWYLFPLAVASFLTGAGRGDAETERAVDRGLELLEGWYRGQGWYSDGDGRVFDHYVGWALHLYPVLHAHLRADTDLAQRVGGRLREFLEVFARTFDANGAPLHQGRSLTYRFAAAGSVAAGALTGATPWSPGVSRSLLSGAVRHFLDRGARREGLFVRGWYGPHAATVQDYSGPGSPYWLSKAFVALLAPADHPLWTAVEEPVPAAGPARTTPVAPAGWLVQNTPDGLVRVHNHGSDHSRPGQPTGADPLYARLAYSTRTGPTSAANVADNTVVVHREDGSGGPRDGVRAGFDPVGTGAGWAASRHRPLFPGGHLPQARVLSVLVARGAWEVRVFAWEAVPAGTAVSATGWALAAARPEDLVADVGARTVQVAGAGLRSVFTAVAGFDVADVVRAPAGTAFGAWALVPRLRGAAGGSPAVVSAALSAQDPGPAPDVVVTGREVSAAFADGARCRITLASAAGDDPVVEW</sequence>
<dbReference type="PIRSF" id="PIRSF014753">
    <property type="entry name" value="UCP014753"/>
    <property type="match status" value="1"/>
</dbReference>
<comment type="caution">
    <text evidence="3">The sequence shown here is derived from an EMBL/GenBank/DDBJ whole genome shotgun (WGS) entry which is preliminary data.</text>
</comment>
<evidence type="ECO:0000259" key="2">
    <source>
        <dbReference type="Pfam" id="PF10022"/>
    </source>
</evidence>
<organism evidence="3 4">
    <name type="scientific">Kineococcus mangrovi</name>
    <dbReference type="NCBI Taxonomy" id="1660183"/>
    <lineage>
        <taxon>Bacteria</taxon>
        <taxon>Bacillati</taxon>
        <taxon>Actinomycetota</taxon>
        <taxon>Actinomycetes</taxon>
        <taxon>Kineosporiales</taxon>
        <taxon>Kineosporiaceae</taxon>
        <taxon>Kineococcus</taxon>
    </lineage>
</organism>
<accession>A0ABV4HX59</accession>
<dbReference type="InterPro" id="IPR016624">
    <property type="entry name" value="UCP014753"/>
</dbReference>
<dbReference type="InterPro" id="IPR049349">
    <property type="entry name" value="DUF2264_N"/>
</dbReference>
<proteinExistence type="predicted"/>
<gene>
    <name evidence="3" type="ORF">AB2L28_01980</name>
</gene>
<dbReference type="EMBL" id="JBGGTQ010000001">
    <property type="protein sequence ID" value="MEZ0491003.1"/>
    <property type="molecule type" value="Genomic_DNA"/>
</dbReference>
<dbReference type="Pfam" id="PF10022">
    <property type="entry name" value="DUF2264"/>
    <property type="match status" value="1"/>
</dbReference>
<feature type="region of interest" description="Disordered" evidence="1">
    <location>
        <begin position="100"/>
        <end position="121"/>
    </location>
</feature>
<protein>
    <submittedName>
        <fullName evidence="3">DUF2264 domain-containing protein</fullName>
    </submittedName>
</protein>
<feature type="domain" description="DUF2264" evidence="2">
    <location>
        <begin position="20"/>
        <end position="369"/>
    </location>
</feature>
<dbReference type="Proteomes" id="UP001566476">
    <property type="component" value="Unassembled WGS sequence"/>
</dbReference>
<dbReference type="PANTHER" id="PTHR35339:SF4">
    <property type="entry name" value="LINALOOL DEHYDRATASE_ISOMERASE DOMAIN-CONTAINING PROTEIN"/>
    <property type="match status" value="1"/>
</dbReference>
<keyword evidence="4" id="KW-1185">Reference proteome</keyword>